<dbReference type="InterPro" id="IPR013785">
    <property type="entry name" value="Aldolase_TIM"/>
</dbReference>
<dbReference type="OrthoDB" id="8523426at2"/>
<evidence type="ECO:0000259" key="4">
    <source>
        <dbReference type="Pfam" id="PF00724"/>
    </source>
</evidence>
<organism evidence="5 6">
    <name type="scientific">Oceanisphaera arctica</name>
    <dbReference type="NCBI Taxonomy" id="641510"/>
    <lineage>
        <taxon>Bacteria</taxon>
        <taxon>Pseudomonadati</taxon>
        <taxon>Pseudomonadota</taxon>
        <taxon>Gammaproteobacteria</taxon>
        <taxon>Aeromonadales</taxon>
        <taxon>Aeromonadaceae</taxon>
        <taxon>Oceanisphaera</taxon>
    </lineage>
</organism>
<name>A0A2P5TQH0_9GAMM</name>
<dbReference type="AlphaFoldDB" id="A0A2P5TQH0"/>
<dbReference type="PANTHER" id="PTHR43656">
    <property type="entry name" value="BINDING OXIDOREDUCTASE, PUTATIVE (AFU_ORTHOLOGUE AFUA_2G08260)-RELATED"/>
    <property type="match status" value="1"/>
</dbReference>
<keyword evidence="6" id="KW-1185">Reference proteome</keyword>
<dbReference type="EMBL" id="MPZM01000003">
    <property type="protein sequence ID" value="PPL17997.1"/>
    <property type="molecule type" value="Genomic_DNA"/>
</dbReference>
<sequence>MTQPTTKYDFSNPESVLGRPLELPCGVILKNRLTKSAMSDSLGDGKGNATEMQARLYERWAEGGVALSLIGEVQGDPRYPEKPGNLVLGPDTNQKALRSLARRGATKGAHLWPQLGHAGALSHLPISRPKGPSSLDIEGLQCAGMTIEDIEELPGIYARAASIAKDAGFGGVQIHAGHGFLLSQFLSPLFNRRTDGYGGSIDARFRIVGEVIEAVRQAVGTSFPIAIKINSTDKLEGGLTESEAMEVVRILDKTSIDLIDISGGTYFPGAVASSDGASGNGPYFLDFARRVKKVTAIPVMATGGFKTRQQAVKAVESGAVDMVGVARAMALNPYLTRDWLSVAGGDPVFPKFEISPSGGVTAWYSMRLTALAEDNEDEFTLCLESAMRLYEERDAARCDAWRNTFSPTLSNGSKESSSRPDSP</sequence>
<gene>
    <name evidence="5" type="ORF">UN63_02170</name>
</gene>
<protein>
    <submittedName>
        <fullName evidence="5">Oxidoreductase</fullName>
    </submittedName>
</protein>
<dbReference type="GO" id="GO:0016491">
    <property type="term" value="F:oxidoreductase activity"/>
    <property type="evidence" value="ECO:0007669"/>
    <property type="project" value="UniProtKB-KW"/>
</dbReference>
<evidence type="ECO:0000313" key="5">
    <source>
        <dbReference type="EMBL" id="PPL17997.1"/>
    </source>
</evidence>
<dbReference type="Gene3D" id="3.20.20.70">
    <property type="entry name" value="Aldolase class I"/>
    <property type="match status" value="1"/>
</dbReference>
<comment type="caution">
    <text evidence="5">The sequence shown here is derived from an EMBL/GenBank/DDBJ whole genome shotgun (WGS) entry which is preliminary data.</text>
</comment>
<evidence type="ECO:0000256" key="3">
    <source>
        <dbReference type="SAM" id="MobiDB-lite"/>
    </source>
</evidence>
<proteinExistence type="predicted"/>
<dbReference type="PANTHER" id="PTHR43656:SF2">
    <property type="entry name" value="BINDING OXIDOREDUCTASE, PUTATIVE (AFU_ORTHOLOGUE AFUA_2G08260)-RELATED"/>
    <property type="match status" value="1"/>
</dbReference>
<dbReference type="Pfam" id="PF00724">
    <property type="entry name" value="Oxidored_FMN"/>
    <property type="match status" value="1"/>
</dbReference>
<feature type="region of interest" description="Disordered" evidence="3">
    <location>
        <begin position="404"/>
        <end position="423"/>
    </location>
</feature>
<dbReference type="RefSeq" id="WP_104485151.1">
    <property type="nucleotide sequence ID" value="NZ_BMYB01000004.1"/>
</dbReference>
<feature type="domain" description="NADH:flavin oxidoreductase/NADH oxidase N-terminal" evidence="4">
    <location>
        <begin position="27"/>
        <end position="337"/>
    </location>
</feature>
<dbReference type="GO" id="GO:0010181">
    <property type="term" value="F:FMN binding"/>
    <property type="evidence" value="ECO:0007669"/>
    <property type="project" value="InterPro"/>
</dbReference>
<dbReference type="InterPro" id="IPR001155">
    <property type="entry name" value="OxRdtase_FMN_N"/>
</dbReference>
<evidence type="ECO:0000256" key="1">
    <source>
        <dbReference type="ARBA" id="ARBA00022630"/>
    </source>
</evidence>
<dbReference type="SUPFAM" id="SSF51395">
    <property type="entry name" value="FMN-linked oxidoreductases"/>
    <property type="match status" value="1"/>
</dbReference>
<keyword evidence="2" id="KW-0560">Oxidoreductase</keyword>
<dbReference type="CDD" id="cd04733">
    <property type="entry name" value="OYE_like_2_FMN"/>
    <property type="match status" value="1"/>
</dbReference>
<dbReference type="InterPro" id="IPR051799">
    <property type="entry name" value="NADH_flavin_oxidoreductase"/>
</dbReference>
<dbReference type="Proteomes" id="UP000242231">
    <property type="component" value="Unassembled WGS sequence"/>
</dbReference>
<reference evidence="6" key="1">
    <citation type="submission" date="2016-11" db="EMBL/GenBank/DDBJ databases">
        <authorList>
            <person name="Sisinthy S."/>
            <person name="Ara S."/>
            <person name="Gundlapally S.R."/>
        </authorList>
    </citation>
    <scope>NUCLEOTIDE SEQUENCE [LARGE SCALE GENOMIC DNA]</scope>
    <source>
        <strain evidence="6">V1-41</strain>
    </source>
</reference>
<feature type="compositionally biased region" description="Polar residues" evidence="3">
    <location>
        <begin position="404"/>
        <end position="415"/>
    </location>
</feature>
<keyword evidence="1" id="KW-0285">Flavoprotein</keyword>
<accession>A0A2P5TQH0</accession>
<evidence type="ECO:0000313" key="6">
    <source>
        <dbReference type="Proteomes" id="UP000242231"/>
    </source>
</evidence>
<evidence type="ECO:0000256" key="2">
    <source>
        <dbReference type="ARBA" id="ARBA00023002"/>
    </source>
</evidence>